<keyword evidence="1" id="KW-1133">Transmembrane helix</keyword>
<dbReference type="Pfam" id="PF12822">
    <property type="entry name" value="ECF_trnsprt"/>
    <property type="match status" value="1"/>
</dbReference>
<sequence>MNRSRGKAREIAILGIFTAILILQSFVPFLGYIPLLPGMPVITLMVMTVMVGAVMLGPKDGALLGLIWGVTSLIRAYTMPGTVTFLLFANPVIAIVPRFLVGWLTGLGASWLRKLKIPQAVSYGLIGFFGAALNTFTVIALSSLFYLNQSSTLLSQLGYQGDSRNLFVILLTVLGVNGLAEAISALFIVPLLGIPLIHVWQRRQS</sequence>
<protein>
    <submittedName>
        <fullName evidence="2">ECF transporter S component</fullName>
    </submittedName>
</protein>
<feature type="transmembrane region" description="Helical" evidence="1">
    <location>
        <begin position="12"/>
        <end position="33"/>
    </location>
</feature>
<organism evidence="2 3">
    <name type="scientific">Lapidilactobacillus achengensis</name>
    <dbReference type="NCBI Taxonomy" id="2486000"/>
    <lineage>
        <taxon>Bacteria</taxon>
        <taxon>Bacillati</taxon>
        <taxon>Bacillota</taxon>
        <taxon>Bacilli</taxon>
        <taxon>Lactobacillales</taxon>
        <taxon>Lactobacillaceae</taxon>
        <taxon>Lapidilactobacillus</taxon>
    </lineage>
</organism>
<feature type="transmembrane region" description="Helical" evidence="1">
    <location>
        <begin position="167"/>
        <end position="200"/>
    </location>
</feature>
<gene>
    <name evidence="2" type="ORF">ACFQHW_01865</name>
</gene>
<keyword evidence="3" id="KW-1185">Reference proteome</keyword>
<dbReference type="RefSeq" id="WP_125596857.1">
    <property type="nucleotide sequence ID" value="NZ_JBHSSM010000005.1"/>
</dbReference>
<feature type="transmembrane region" description="Helical" evidence="1">
    <location>
        <begin position="124"/>
        <end position="147"/>
    </location>
</feature>
<proteinExistence type="predicted"/>
<reference evidence="3" key="1">
    <citation type="journal article" date="2019" name="Int. J. Syst. Evol. Microbiol.">
        <title>The Global Catalogue of Microorganisms (GCM) 10K type strain sequencing project: providing services to taxonomists for standard genome sequencing and annotation.</title>
        <authorList>
            <consortium name="The Broad Institute Genomics Platform"/>
            <consortium name="The Broad Institute Genome Sequencing Center for Infectious Disease"/>
            <person name="Wu L."/>
            <person name="Ma J."/>
        </authorList>
    </citation>
    <scope>NUCLEOTIDE SEQUENCE [LARGE SCALE GENOMIC DNA]</scope>
    <source>
        <strain evidence="3">CCM 8897</strain>
    </source>
</reference>
<evidence type="ECO:0000256" key="1">
    <source>
        <dbReference type="SAM" id="Phobius"/>
    </source>
</evidence>
<keyword evidence="1" id="KW-0472">Membrane</keyword>
<accession>A0ABW1ULT2</accession>
<dbReference type="InterPro" id="IPR024529">
    <property type="entry name" value="ECF_trnsprt_substrate-spec"/>
</dbReference>
<name>A0ABW1ULT2_9LACO</name>
<dbReference type="Proteomes" id="UP001596310">
    <property type="component" value="Unassembled WGS sequence"/>
</dbReference>
<comment type="caution">
    <text evidence="2">The sequence shown here is derived from an EMBL/GenBank/DDBJ whole genome shotgun (WGS) entry which is preliminary data.</text>
</comment>
<dbReference type="EMBL" id="JBHSSM010000005">
    <property type="protein sequence ID" value="MFC6314318.1"/>
    <property type="molecule type" value="Genomic_DNA"/>
</dbReference>
<evidence type="ECO:0000313" key="2">
    <source>
        <dbReference type="EMBL" id="MFC6314318.1"/>
    </source>
</evidence>
<evidence type="ECO:0000313" key="3">
    <source>
        <dbReference type="Proteomes" id="UP001596310"/>
    </source>
</evidence>
<dbReference type="Gene3D" id="1.10.1760.20">
    <property type="match status" value="1"/>
</dbReference>
<keyword evidence="1" id="KW-0812">Transmembrane</keyword>